<dbReference type="AlphaFoldDB" id="A0A7Y0SFZ0"/>
<dbReference type="Proteomes" id="UP000518904">
    <property type="component" value="Unassembled WGS sequence"/>
</dbReference>
<protein>
    <submittedName>
        <fullName evidence="1">Uncharacterized protein</fullName>
    </submittedName>
</protein>
<feature type="non-terminal residue" evidence="1">
    <location>
        <position position="1"/>
    </location>
</feature>
<accession>A0A7Y0SFZ0</accession>
<comment type="caution">
    <text evidence="1">The sequence shown here is derived from an EMBL/GenBank/DDBJ whole genome shotgun (WGS) entry which is preliminary data.</text>
</comment>
<sequence length="86" mass="9725">PEIKRFESEGLYYLVKSKKLPKGHSGYELTTVEIDLAPCGALGYKQTLSMSTRTFSPLSWFTLESGEIQKKAKFATRYQLDDVGML</sequence>
<reference evidence="1 2" key="1">
    <citation type="submission" date="2020-04" db="EMBL/GenBank/DDBJ databases">
        <title>Whole-genome sequencing of Vibrio spp. from China reveals different genetic environments of blaCTX-M-14 among diverse lineages.</title>
        <authorList>
            <person name="Zheng Z."/>
            <person name="Ye L."/>
            <person name="Chen S."/>
        </authorList>
    </citation>
    <scope>NUCLEOTIDE SEQUENCE [LARGE SCALE GENOMIC DNA]</scope>
    <source>
        <strain evidence="1 2">Vb0551</strain>
    </source>
</reference>
<proteinExistence type="predicted"/>
<evidence type="ECO:0000313" key="2">
    <source>
        <dbReference type="Proteomes" id="UP000518904"/>
    </source>
</evidence>
<gene>
    <name evidence="1" type="ORF">HKB16_07325</name>
</gene>
<dbReference type="EMBL" id="JABCLB010000897">
    <property type="protein sequence ID" value="NMU82691.1"/>
    <property type="molecule type" value="Genomic_DNA"/>
</dbReference>
<name>A0A7Y0SFZ0_VIBPH</name>
<evidence type="ECO:0000313" key="1">
    <source>
        <dbReference type="EMBL" id="NMU82691.1"/>
    </source>
</evidence>
<organism evidence="1 2">
    <name type="scientific">Vibrio parahaemolyticus</name>
    <dbReference type="NCBI Taxonomy" id="670"/>
    <lineage>
        <taxon>Bacteria</taxon>
        <taxon>Pseudomonadati</taxon>
        <taxon>Pseudomonadota</taxon>
        <taxon>Gammaproteobacteria</taxon>
        <taxon>Vibrionales</taxon>
        <taxon>Vibrionaceae</taxon>
        <taxon>Vibrio</taxon>
    </lineage>
</organism>
<feature type="non-terminal residue" evidence="1">
    <location>
        <position position="86"/>
    </location>
</feature>